<comment type="caution">
    <text evidence="1">The sequence shown here is derived from an EMBL/GenBank/DDBJ whole genome shotgun (WGS) entry which is preliminary data.</text>
</comment>
<keyword evidence="2" id="KW-1185">Reference proteome</keyword>
<dbReference type="AlphaFoldDB" id="A0A9R1VZC5"/>
<name>A0A9R1VZC5_LACSA</name>
<dbReference type="InterPro" id="IPR032675">
    <property type="entry name" value="LRR_dom_sf"/>
</dbReference>
<protein>
    <submittedName>
        <fullName evidence="1">Uncharacterized protein</fullName>
    </submittedName>
</protein>
<accession>A0A9R1VZC5</accession>
<dbReference type="Gene3D" id="3.80.10.10">
    <property type="entry name" value="Ribonuclease Inhibitor"/>
    <property type="match status" value="1"/>
</dbReference>
<reference evidence="1 2" key="1">
    <citation type="journal article" date="2017" name="Nat. Commun.">
        <title>Genome assembly with in vitro proximity ligation data and whole-genome triplication in lettuce.</title>
        <authorList>
            <person name="Reyes-Chin-Wo S."/>
            <person name="Wang Z."/>
            <person name="Yang X."/>
            <person name="Kozik A."/>
            <person name="Arikit S."/>
            <person name="Song C."/>
            <person name="Xia L."/>
            <person name="Froenicke L."/>
            <person name="Lavelle D.O."/>
            <person name="Truco M.J."/>
            <person name="Xia R."/>
            <person name="Zhu S."/>
            <person name="Xu C."/>
            <person name="Xu H."/>
            <person name="Xu X."/>
            <person name="Cox K."/>
            <person name="Korf I."/>
            <person name="Meyers B.C."/>
            <person name="Michelmore R.W."/>
        </authorList>
    </citation>
    <scope>NUCLEOTIDE SEQUENCE [LARGE SCALE GENOMIC DNA]</scope>
    <source>
        <strain evidence="2">cv. Salinas</strain>
        <tissue evidence="1">Seedlings</tissue>
    </source>
</reference>
<proteinExistence type="predicted"/>
<dbReference type="Proteomes" id="UP000235145">
    <property type="component" value="Unassembled WGS sequence"/>
</dbReference>
<gene>
    <name evidence="1" type="ORF">LSAT_V11C400215880</name>
</gene>
<organism evidence="1 2">
    <name type="scientific">Lactuca sativa</name>
    <name type="common">Garden lettuce</name>
    <dbReference type="NCBI Taxonomy" id="4236"/>
    <lineage>
        <taxon>Eukaryota</taxon>
        <taxon>Viridiplantae</taxon>
        <taxon>Streptophyta</taxon>
        <taxon>Embryophyta</taxon>
        <taxon>Tracheophyta</taxon>
        <taxon>Spermatophyta</taxon>
        <taxon>Magnoliopsida</taxon>
        <taxon>eudicotyledons</taxon>
        <taxon>Gunneridae</taxon>
        <taxon>Pentapetalae</taxon>
        <taxon>asterids</taxon>
        <taxon>campanulids</taxon>
        <taxon>Asterales</taxon>
        <taxon>Asteraceae</taxon>
        <taxon>Cichorioideae</taxon>
        <taxon>Cichorieae</taxon>
        <taxon>Lactucinae</taxon>
        <taxon>Lactuca</taxon>
    </lineage>
</organism>
<dbReference type="EMBL" id="NBSK02000004">
    <property type="protein sequence ID" value="KAJ0213465.1"/>
    <property type="molecule type" value="Genomic_DNA"/>
</dbReference>
<dbReference type="SUPFAM" id="SSF52047">
    <property type="entry name" value="RNI-like"/>
    <property type="match status" value="1"/>
</dbReference>
<evidence type="ECO:0000313" key="1">
    <source>
        <dbReference type="EMBL" id="KAJ0213465.1"/>
    </source>
</evidence>
<sequence length="124" mass="14185">MADECEMLSNLNVSHSKLRTFNLRLTPNLERLELDRCYNLVELGPPIGNMKKLVHLNFSTSGLGYFLFMVKDYTSCSVDESLDCLSPYKAAYFIPKIALQSFSLVLIIEKIHPHSPEILRCLFL</sequence>
<evidence type="ECO:0000313" key="2">
    <source>
        <dbReference type="Proteomes" id="UP000235145"/>
    </source>
</evidence>